<name>A0A2W7NQK5_9RHOB</name>
<dbReference type="GO" id="GO:0005576">
    <property type="term" value="C:extracellular region"/>
    <property type="evidence" value="ECO:0007669"/>
    <property type="project" value="UniProtKB-SubCell"/>
</dbReference>
<evidence type="ECO:0000259" key="5">
    <source>
        <dbReference type="Pfam" id="PF00700"/>
    </source>
</evidence>
<dbReference type="SUPFAM" id="SSF64518">
    <property type="entry name" value="Phase 1 flagellin"/>
    <property type="match status" value="1"/>
</dbReference>
<evidence type="ECO:0000256" key="2">
    <source>
        <dbReference type="ARBA" id="ARBA00023143"/>
    </source>
</evidence>
<evidence type="ECO:0000256" key="3">
    <source>
        <dbReference type="RuleBase" id="RU362073"/>
    </source>
</evidence>
<reference evidence="6 7" key="1">
    <citation type="submission" date="2018-06" db="EMBL/GenBank/DDBJ databases">
        <title>Genomic Encyclopedia of Archaeal and Bacterial Type Strains, Phase II (KMG-II): from individual species to whole genera.</title>
        <authorList>
            <person name="Goeker M."/>
        </authorList>
    </citation>
    <scope>NUCLEOTIDE SEQUENCE [LARGE SCALE GENOMIC DNA]</scope>
    <source>
        <strain evidence="6 7">DSM 22009</strain>
    </source>
</reference>
<proteinExistence type="inferred from homology"/>
<dbReference type="Proteomes" id="UP000248916">
    <property type="component" value="Unassembled WGS sequence"/>
</dbReference>
<feature type="domain" description="Flagellin N-terminal" evidence="4">
    <location>
        <begin position="15"/>
        <end position="142"/>
    </location>
</feature>
<evidence type="ECO:0000313" key="6">
    <source>
        <dbReference type="EMBL" id="PZX18914.1"/>
    </source>
</evidence>
<dbReference type="Pfam" id="PF00669">
    <property type="entry name" value="Flagellin_N"/>
    <property type="match status" value="1"/>
</dbReference>
<dbReference type="InterPro" id="IPR001029">
    <property type="entry name" value="Flagellin_N"/>
</dbReference>
<dbReference type="InterPro" id="IPR001492">
    <property type="entry name" value="Flagellin"/>
</dbReference>
<dbReference type="PANTHER" id="PTHR42792">
    <property type="entry name" value="FLAGELLIN"/>
    <property type="match status" value="1"/>
</dbReference>
<gene>
    <name evidence="6" type="ORF">LX81_00607</name>
</gene>
<feature type="domain" description="Flagellin C-terminal" evidence="5">
    <location>
        <begin position="263"/>
        <end position="335"/>
    </location>
</feature>
<dbReference type="PANTHER" id="PTHR42792:SF1">
    <property type="entry name" value="FLAGELLAR HOOK-ASSOCIATED PROTEIN 3"/>
    <property type="match status" value="1"/>
</dbReference>
<dbReference type="OrthoDB" id="7312911at2"/>
<comment type="function">
    <text evidence="3">Flagellin is the subunit protein which polymerizes to form the filaments of bacterial flagella.</text>
</comment>
<keyword evidence="7" id="KW-1185">Reference proteome</keyword>
<dbReference type="Pfam" id="PF00700">
    <property type="entry name" value="Flagellin_C"/>
    <property type="match status" value="1"/>
</dbReference>
<dbReference type="InterPro" id="IPR046358">
    <property type="entry name" value="Flagellin_C"/>
</dbReference>
<comment type="subcellular location">
    <subcellularLocation>
        <location evidence="3">Secreted</location>
    </subcellularLocation>
    <subcellularLocation>
        <location evidence="3">Bacterial flagellum</location>
    </subcellularLocation>
</comment>
<organism evidence="6 7">
    <name type="scientific">Palleronia aestuarii</name>
    <dbReference type="NCBI Taxonomy" id="568105"/>
    <lineage>
        <taxon>Bacteria</taxon>
        <taxon>Pseudomonadati</taxon>
        <taxon>Pseudomonadota</taxon>
        <taxon>Alphaproteobacteria</taxon>
        <taxon>Rhodobacterales</taxon>
        <taxon>Roseobacteraceae</taxon>
        <taxon>Palleronia</taxon>
    </lineage>
</organism>
<dbReference type="EMBL" id="QKZL01000002">
    <property type="protein sequence ID" value="PZX18914.1"/>
    <property type="molecule type" value="Genomic_DNA"/>
</dbReference>
<sequence length="335" mass="35512">MMTTTFGDLAQNFVQRRAITSLNKEMAQQGQEITTGIKADITSAMGGDTRSLASLERSLTGLEAYRTATTEAELAVDMVQTALGRIESSVSEVRNALSAQLNSGDTTGFKATNQIAKSAFENVVSTLNTSVSGRSLFAGTATNQPALRQGSEILADIKALVEGDTDPTVVSDKIDAYFNDPAGGFLTNDYLGSDQSRAAFRISPNDEVSVTVRADDAEMRETLAALAKNAVLADGAPNLPIAGQRALVDGSRAALHAADSALIGLRGTVGVAQAKIDSATTRNEAEKFGLEEARLAMIGADIYEATTRFQQIETQLQSLYAITARMSRLNLTNFL</sequence>
<keyword evidence="3" id="KW-0964">Secreted</keyword>
<protein>
    <recommendedName>
        <fullName evidence="3">Flagellin</fullName>
    </recommendedName>
</protein>
<keyword evidence="6" id="KW-0966">Cell projection</keyword>
<keyword evidence="6" id="KW-0282">Flagellum</keyword>
<comment type="caution">
    <text evidence="6">The sequence shown here is derived from an EMBL/GenBank/DDBJ whole genome shotgun (WGS) entry which is preliminary data.</text>
</comment>
<keyword evidence="6" id="KW-0969">Cilium</keyword>
<evidence type="ECO:0000256" key="1">
    <source>
        <dbReference type="ARBA" id="ARBA00005709"/>
    </source>
</evidence>
<dbReference type="RefSeq" id="WP_111535807.1">
    <property type="nucleotide sequence ID" value="NZ_QKZL01000002.1"/>
</dbReference>
<keyword evidence="2 3" id="KW-0975">Bacterial flagellum</keyword>
<dbReference type="AlphaFoldDB" id="A0A2W7NQK5"/>
<dbReference type="Gene3D" id="1.20.1330.10">
    <property type="entry name" value="f41 fragment of flagellin, N-terminal domain"/>
    <property type="match status" value="1"/>
</dbReference>
<evidence type="ECO:0000259" key="4">
    <source>
        <dbReference type="Pfam" id="PF00669"/>
    </source>
</evidence>
<dbReference type="GO" id="GO:0009288">
    <property type="term" value="C:bacterial-type flagellum"/>
    <property type="evidence" value="ECO:0007669"/>
    <property type="project" value="UniProtKB-SubCell"/>
</dbReference>
<accession>A0A2W7NQK5</accession>
<evidence type="ECO:0000313" key="7">
    <source>
        <dbReference type="Proteomes" id="UP000248916"/>
    </source>
</evidence>
<comment type="similarity">
    <text evidence="1 3">Belongs to the bacterial flagellin family.</text>
</comment>
<dbReference type="GO" id="GO:0005198">
    <property type="term" value="F:structural molecule activity"/>
    <property type="evidence" value="ECO:0007669"/>
    <property type="project" value="UniProtKB-UniRule"/>
</dbReference>